<dbReference type="EMBL" id="FTOO01000002">
    <property type="protein sequence ID" value="SIS62421.1"/>
    <property type="molecule type" value="Genomic_DNA"/>
</dbReference>
<name>A0A1N7KLD2_9BACL</name>
<dbReference type="Proteomes" id="UP000186156">
    <property type="component" value="Unassembled WGS sequence"/>
</dbReference>
<dbReference type="NCBIfam" id="TIGR02838">
    <property type="entry name" value="spore_V_AC"/>
    <property type="match status" value="1"/>
</dbReference>
<dbReference type="PANTHER" id="PTHR38450:SF1">
    <property type="entry name" value="STAGE V SPORULATION PROTEIN AC"/>
    <property type="match status" value="1"/>
</dbReference>
<feature type="transmembrane region" description="Helical" evidence="1">
    <location>
        <begin position="98"/>
        <end position="115"/>
    </location>
</feature>
<dbReference type="InterPro" id="IPR005562">
    <property type="entry name" value="SpoVA"/>
</dbReference>
<dbReference type="STRING" id="252246.SAMN05421799_10230"/>
<accession>A0A1N7KLD2</accession>
<evidence type="ECO:0000313" key="2">
    <source>
        <dbReference type="EMBL" id="SIS62421.1"/>
    </source>
</evidence>
<organism evidence="2 3">
    <name type="scientific">Alicyclobacillus vulcanalis</name>
    <dbReference type="NCBI Taxonomy" id="252246"/>
    <lineage>
        <taxon>Bacteria</taxon>
        <taxon>Bacillati</taxon>
        <taxon>Bacillota</taxon>
        <taxon>Bacilli</taxon>
        <taxon>Bacillales</taxon>
        <taxon>Alicyclobacillaceae</taxon>
        <taxon>Alicyclobacillus</taxon>
    </lineage>
</organism>
<keyword evidence="1" id="KW-1133">Transmembrane helix</keyword>
<keyword evidence="3" id="KW-1185">Reference proteome</keyword>
<dbReference type="InterPro" id="IPR014203">
    <property type="entry name" value="Spore_V_AC"/>
</dbReference>
<feature type="transmembrane region" description="Helical" evidence="1">
    <location>
        <begin position="164"/>
        <end position="182"/>
    </location>
</feature>
<evidence type="ECO:0000256" key="1">
    <source>
        <dbReference type="SAM" id="Phobius"/>
    </source>
</evidence>
<dbReference type="Pfam" id="PF03862">
    <property type="entry name" value="SpoVAC_SpoVAEB"/>
    <property type="match status" value="1"/>
</dbReference>
<feature type="transmembrane region" description="Helical" evidence="1">
    <location>
        <begin position="65"/>
        <end position="86"/>
    </location>
</feature>
<dbReference type="AlphaFoldDB" id="A0A1N7KLD2"/>
<dbReference type="PANTHER" id="PTHR38450">
    <property type="entry name" value="STAGE V SPORULATION PROTEIN AC-RELATED"/>
    <property type="match status" value="1"/>
</dbReference>
<protein>
    <submittedName>
        <fullName evidence="2">Stage V sporulation protein AC</fullName>
    </submittedName>
</protein>
<gene>
    <name evidence="2" type="ORF">SAMN05421799_10230</name>
</gene>
<sequence length="185" mass="19983">MMSFLEQLYAAFGRLFSCGRGILAERGELGGFSMPIATPEERARYQGVVKRFTPARPILRNTVRAFVVGGLICELGQVIQMLFVRYGGFKPTEAGNPTVAVLILLSAFFTAIGVYDRFAQWAGAGSAVPVTGFSNTMTSAAMEHRSEGWVAGIGGNMFKVSGPVIVYGVVSAFFIALIRYVVDHL</sequence>
<evidence type="ECO:0000313" key="3">
    <source>
        <dbReference type="Proteomes" id="UP000186156"/>
    </source>
</evidence>
<proteinExistence type="predicted"/>
<keyword evidence="1" id="KW-0472">Membrane</keyword>
<keyword evidence="1" id="KW-0812">Transmembrane</keyword>
<reference evidence="3" key="1">
    <citation type="submission" date="2017-01" db="EMBL/GenBank/DDBJ databases">
        <authorList>
            <person name="Varghese N."/>
            <person name="Submissions S."/>
        </authorList>
    </citation>
    <scope>NUCLEOTIDE SEQUENCE [LARGE SCALE GENOMIC DNA]</scope>
    <source>
        <strain evidence="3">DSM 16176</strain>
    </source>
</reference>